<evidence type="ECO:0000259" key="2">
    <source>
        <dbReference type="Pfam" id="PF09992"/>
    </source>
</evidence>
<evidence type="ECO:0000313" key="3">
    <source>
        <dbReference type="EMBL" id="ABP56841.1"/>
    </source>
</evidence>
<dbReference type="HOGENOM" id="CLU_037016_0_0_11"/>
<reference evidence="4" key="1">
    <citation type="journal article" date="2007" name="Proc. Natl. Acad. Sci. U.S.A.">
        <title>Genome sequencing reveals complex secondary metabolome in the marine actinomycete Salinispora tropica.</title>
        <authorList>
            <person name="Udwary D.W."/>
            <person name="Zeigler L."/>
            <person name="Asolkar R.N."/>
            <person name="Singan V."/>
            <person name="Lapidus A."/>
            <person name="Fenical W."/>
            <person name="Jensen P.R."/>
            <person name="Moore B.S."/>
        </authorList>
    </citation>
    <scope>NUCLEOTIDE SEQUENCE [LARGE SCALE GENOMIC DNA]</scope>
    <source>
        <strain evidence="4">ATCC BAA-916 / DSM 44818 / CNB-440</strain>
    </source>
</reference>
<keyword evidence="4" id="KW-1185">Reference proteome</keyword>
<organism evidence="3 4">
    <name type="scientific">Salinispora tropica (strain ATCC BAA-916 / DSM 44818 / JCM 13857 / NBRC 105044 / CNB-440)</name>
    <dbReference type="NCBI Taxonomy" id="369723"/>
    <lineage>
        <taxon>Bacteria</taxon>
        <taxon>Bacillati</taxon>
        <taxon>Actinomycetota</taxon>
        <taxon>Actinomycetes</taxon>
        <taxon>Micromonosporales</taxon>
        <taxon>Micromonosporaceae</taxon>
        <taxon>Salinispora</taxon>
    </lineage>
</organism>
<dbReference type="STRING" id="369723.Strop_4413"/>
<dbReference type="Proteomes" id="UP000000235">
    <property type="component" value="Chromosome"/>
</dbReference>
<evidence type="ECO:0000256" key="1">
    <source>
        <dbReference type="SAM" id="SignalP"/>
    </source>
</evidence>
<dbReference type="EMBL" id="CP000667">
    <property type="protein sequence ID" value="ABP56841.1"/>
    <property type="molecule type" value="Genomic_DNA"/>
</dbReference>
<evidence type="ECO:0000313" key="4">
    <source>
        <dbReference type="Proteomes" id="UP000000235"/>
    </source>
</evidence>
<dbReference type="PANTHER" id="PTHR40446">
    <property type="entry name" value="N-ACETYLGLUCOSAMINE-1-PHOSPHODIESTER ALPHA-N-ACETYLGLUCOSAMINIDASE"/>
    <property type="match status" value="1"/>
</dbReference>
<feature type="signal peptide" evidence="1">
    <location>
        <begin position="1"/>
        <end position="39"/>
    </location>
</feature>
<protein>
    <recommendedName>
        <fullName evidence="2">Phosphodiester glycosidase domain-containing protein</fullName>
    </recommendedName>
</protein>
<dbReference type="eggNOG" id="COG4632">
    <property type="taxonomic scope" value="Bacteria"/>
</dbReference>
<feature type="chain" id="PRO_5002674925" description="Phosphodiester glycosidase domain-containing protein" evidence="1">
    <location>
        <begin position="40"/>
        <end position="430"/>
    </location>
</feature>
<dbReference type="AlphaFoldDB" id="A4XD34"/>
<feature type="domain" description="Phosphodiester glycosidase" evidence="2">
    <location>
        <begin position="250"/>
        <end position="421"/>
    </location>
</feature>
<dbReference type="KEGG" id="stp:Strop_4413"/>
<dbReference type="Pfam" id="PF09992">
    <property type="entry name" value="NAGPA"/>
    <property type="match status" value="1"/>
</dbReference>
<accession>A4XD34</accession>
<sequence>MTTNRNRCKQPRRRTTTVVTALLGAALLGFTATPMPVSANEATLPLGDSDLVETRSSETLAQGVTLTRIVRGTEPAPIDQIGDTPRGPWVVNVLTIDPTQSKGHLAATYGPDLAGVEKTTDLVREADALVGVNASFFTFTASAEYPGDPVGLGIYGGRLLSEPTGDAAEADLVLDAKNHKVLMGQLRWTGSVRNAQTKISLPLEYINHPPVVPDPCTDLPDPTQCADSGDTVRFTPEFAASTPSGPGVEVVLDSKGCVVRTTTTRGTTLAQDQTSLQATGREAADLLAVAQGCVKHSSSLQDEAGKKIPLRPGTFAVNGRYRLVKDGQIVAPSGSDSFFDRHPRTIAGTTLDGKIVLVTIDGRQTTSVGTTMTETASVAAALGMHDAVNLDGGGSTTMSVEGSLVNQPSGNEERPVGDALVYIDRTFDDR</sequence>
<keyword evidence="1" id="KW-0732">Signal</keyword>
<name>A4XD34_SALTO</name>
<dbReference type="InterPro" id="IPR018711">
    <property type="entry name" value="NAGPA"/>
</dbReference>
<gene>
    <name evidence="3" type="ordered locus">Strop_4413</name>
</gene>
<proteinExistence type="predicted"/>
<dbReference type="PANTHER" id="PTHR40446:SF2">
    <property type="entry name" value="N-ACETYLGLUCOSAMINE-1-PHOSPHODIESTER ALPHA-N-ACETYLGLUCOSAMINIDASE"/>
    <property type="match status" value="1"/>
</dbReference>